<dbReference type="Pfam" id="PF26299">
    <property type="entry name" value="MurL_N"/>
    <property type="match status" value="1"/>
</dbReference>
<organism evidence="3">
    <name type="scientific">hydrothermal vent metagenome</name>
    <dbReference type="NCBI Taxonomy" id="652676"/>
    <lineage>
        <taxon>unclassified sequences</taxon>
        <taxon>metagenomes</taxon>
        <taxon>ecological metagenomes</taxon>
    </lineage>
</organism>
<feature type="domain" description="MurL N-terminal" evidence="2">
    <location>
        <begin position="25"/>
        <end position="304"/>
    </location>
</feature>
<evidence type="ECO:0000259" key="2">
    <source>
        <dbReference type="Pfam" id="PF26299"/>
    </source>
</evidence>
<proteinExistence type="inferred from homology"/>
<evidence type="ECO:0008006" key="4">
    <source>
        <dbReference type="Google" id="ProtNLM"/>
    </source>
</evidence>
<dbReference type="GO" id="GO:0016853">
    <property type="term" value="F:isomerase activity"/>
    <property type="evidence" value="ECO:0007669"/>
    <property type="project" value="InterPro"/>
</dbReference>
<evidence type="ECO:0000313" key="3">
    <source>
        <dbReference type="EMBL" id="VAV94027.1"/>
    </source>
</evidence>
<dbReference type="InterPro" id="IPR058741">
    <property type="entry name" value="MurL_C"/>
</dbReference>
<protein>
    <recommendedName>
        <fullName evidence="4">UDP-N-acetyl-alpha-D-muramoyl-L-alanyl-L-glutamate epimerase</fullName>
    </recommendedName>
</protein>
<dbReference type="EMBL" id="UOED01000086">
    <property type="protein sequence ID" value="VAV94027.1"/>
    <property type="molecule type" value="Genomic_DNA"/>
</dbReference>
<dbReference type="AlphaFoldDB" id="A0A3B0RPK7"/>
<dbReference type="GO" id="GO:0042546">
    <property type="term" value="P:cell wall biogenesis"/>
    <property type="evidence" value="ECO:0007669"/>
    <property type="project" value="InterPro"/>
</dbReference>
<dbReference type="InterPro" id="IPR058740">
    <property type="entry name" value="MurL_N"/>
</dbReference>
<sequence length="470" mass="52419">MAFIPEKLTNALFLAEKHQKTNVMTKTASFIFKSCRFEPESQTVSLDYAYSSGQAFTEVIKFPGAKMVFSPEELVALEKLLNVLHLAAGISYYKAFCPTKIVIENQELSAAEADFFYKFYLLGLGEFSVENDLDLRDVINFPISRDTTPTPSTLPLPRKNVVPIGGGKDSLVSLEILKQSGQGFRPIAINAGPPILNVIKKADCAAPILISRKIDPALFLLNEQGAYNGHVPITGILSFIMAFASILYGYDTVVMSNEQSANEGNMMRNGIAVNHQYSKSLEFEQDFSRFISDNILSGFRYFSLLRPLSESGIAALFARLDKYFSSFRSCNRNFHIAEGQRRYGWCCDCPKCRFVYLALAPFIGKPRMIKIFGHDMLNDETQEEGFRELLGLKGHKPFECVGEIGECRILLKSLSLMPEWQDDTIITRLGPEIAEAGLSLPDLTAASLTKHPDHNLPAEFERLLDDAIGL</sequence>
<feature type="domain" description="MurL C-terminal" evidence="1">
    <location>
        <begin position="327"/>
        <end position="436"/>
    </location>
</feature>
<dbReference type="InterPro" id="IPR043689">
    <property type="entry name" value="MurL"/>
</dbReference>
<reference evidence="3" key="1">
    <citation type="submission" date="2018-06" db="EMBL/GenBank/DDBJ databases">
        <authorList>
            <person name="Zhirakovskaya E."/>
        </authorList>
    </citation>
    <scope>NUCLEOTIDE SEQUENCE</scope>
</reference>
<gene>
    <name evidence="3" type="ORF">MNBD_ALPHA02-243</name>
</gene>
<name>A0A3B0RPK7_9ZZZZ</name>
<evidence type="ECO:0000259" key="1">
    <source>
        <dbReference type="Pfam" id="PF26298"/>
    </source>
</evidence>
<accession>A0A3B0RPK7</accession>
<dbReference type="Pfam" id="PF26298">
    <property type="entry name" value="MurL_epimerase_C"/>
    <property type="match status" value="1"/>
</dbReference>
<dbReference type="HAMAP" id="MF_02209">
    <property type="entry name" value="MurL"/>
    <property type="match status" value="1"/>
</dbReference>